<evidence type="ECO:0000256" key="1">
    <source>
        <dbReference type="SAM" id="MobiDB-lite"/>
    </source>
</evidence>
<keyword evidence="4" id="KW-1185">Reference proteome</keyword>
<dbReference type="EMBL" id="WJEC01008504">
    <property type="protein sequence ID" value="KAF7461883.1"/>
    <property type="molecule type" value="Genomic_DNA"/>
</dbReference>
<evidence type="ECO:0000313" key="3">
    <source>
        <dbReference type="EMBL" id="VTJ66990.1"/>
    </source>
</evidence>
<reference evidence="3 4" key="1">
    <citation type="submission" date="2019-04" db="EMBL/GenBank/DDBJ databases">
        <authorList>
            <person name="Alioto T."/>
            <person name="Alioto T."/>
        </authorList>
    </citation>
    <scope>NUCLEOTIDE SEQUENCE [LARGE SCALE GENOMIC DNA]</scope>
</reference>
<protein>
    <submittedName>
        <fullName evidence="3">Uncharacterized protein</fullName>
    </submittedName>
</protein>
<dbReference type="EMBL" id="CABDUW010000360">
    <property type="protein sequence ID" value="VTJ66990.1"/>
    <property type="molecule type" value="Genomic_DNA"/>
</dbReference>
<organism evidence="3 4">
    <name type="scientific">Marmota monax</name>
    <name type="common">Woodchuck</name>
    <dbReference type="NCBI Taxonomy" id="9995"/>
    <lineage>
        <taxon>Eukaryota</taxon>
        <taxon>Metazoa</taxon>
        <taxon>Chordata</taxon>
        <taxon>Craniata</taxon>
        <taxon>Vertebrata</taxon>
        <taxon>Euteleostomi</taxon>
        <taxon>Mammalia</taxon>
        <taxon>Eutheria</taxon>
        <taxon>Euarchontoglires</taxon>
        <taxon>Glires</taxon>
        <taxon>Rodentia</taxon>
        <taxon>Sciuromorpha</taxon>
        <taxon>Sciuridae</taxon>
        <taxon>Xerinae</taxon>
        <taxon>Marmotini</taxon>
        <taxon>Marmota</taxon>
    </lineage>
</organism>
<sequence length="220" mass="23276">MSQNKPLHSFPDSGHVTSNRNRHTASGDSWPPSQPPARSGRSAAWPQNDLERPAASVFPPDAHLLVGRAAGSGPQDPVSRVNQDDSWDHPGPSAPGCPRTVSIHPSVPRPHLDPQPGWEHSGRPSRARKPWGPLHPTARQPRPSLILLTNSQLAPVPCLSLPPGPTLYPDSPGQGHPQNQGSVGIAAPINAKSRQGQAQADPLPTPLGMPPGPSLKFCPL</sequence>
<gene>
    <name evidence="2" type="ORF">GHT09_013797</name>
    <name evidence="3" type="ORF">MONAX_5E006034</name>
</gene>
<feature type="region of interest" description="Disordered" evidence="1">
    <location>
        <begin position="164"/>
        <end position="220"/>
    </location>
</feature>
<name>A0A5E4BDD8_MARMO</name>
<proteinExistence type="predicted"/>
<feature type="compositionally biased region" description="Pro residues" evidence="1">
    <location>
        <begin position="203"/>
        <end position="213"/>
    </location>
</feature>
<feature type="compositionally biased region" description="Polar residues" evidence="1">
    <location>
        <begin position="15"/>
        <end position="27"/>
    </location>
</feature>
<dbReference type="AlphaFoldDB" id="A0A5E4BDD8"/>
<reference evidence="2" key="2">
    <citation type="submission" date="2020-08" db="EMBL/GenBank/DDBJ databases">
        <authorList>
            <person name="Shumante A."/>
            <person name="Zimin A.V."/>
            <person name="Puiu D."/>
            <person name="Salzberg S.L."/>
        </authorList>
    </citation>
    <scope>NUCLEOTIDE SEQUENCE</scope>
    <source>
        <strain evidence="2">WC2-LM</strain>
        <tissue evidence="2">Liver</tissue>
    </source>
</reference>
<accession>A0A5E4BDD8</accession>
<dbReference type="Proteomes" id="UP000662637">
    <property type="component" value="Unassembled WGS sequence"/>
</dbReference>
<feature type="region of interest" description="Disordered" evidence="1">
    <location>
        <begin position="1"/>
        <end position="143"/>
    </location>
</feature>
<evidence type="ECO:0000313" key="4">
    <source>
        <dbReference type="Proteomes" id="UP000335636"/>
    </source>
</evidence>
<evidence type="ECO:0000313" key="2">
    <source>
        <dbReference type="EMBL" id="KAF7461883.1"/>
    </source>
</evidence>
<dbReference type="Proteomes" id="UP000335636">
    <property type="component" value="Unassembled WGS sequence"/>
</dbReference>